<dbReference type="RefSeq" id="WP_229702053.1">
    <property type="nucleotide sequence ID" value="NZ_BMLS01000001.1"/>
</dbReference>
<keyword evidence="6 8" id="KW-1133">Transmembrane helix</keyword>
<feature type="transmembrane region" description="Helical" evidence="8">
    <location>
        <begin position="156"/>
        <end position="178"/>
    </location>
</feature>
<proteinExistence type="inferred from homology"/>
<evidence type="ECO:0000313" key="10">
    <source>
        <dbReference type="Proteomes" id="UP000606935"/>
    </source>
</evidence>
<evidence type="ECO:0000256" key="2">
    <source>
        <dbReference type="ARBA" id="ARBA00009142"/>
    </source>
</evidence>
<evidence type="ECO:0000256" key="6">
    <source>
        <dbReference type="ARBA" id="ARBA00022989"/>
    </source>
</evidence>
<evidence type="ECO:0000313" key="9">
    <source>
        <dbReference type="EMBL" id="GGO66005.1"/>
    </source>
</evidence>
<keyword evidence="5 8" id="KW-0812">Transmembrane</keyword>
<evidence type="ECO:0000256" key="4">
    <source>
        <dbReference type="ARBA" id="ARBA00022475"/>
    </source>
</evidence>
<evidence type="ECO:0000256" key="3">
    <source>
        <dbReference type="ARBA" id="ARBA00022448"/>
    </source>
</evidence>
<dbReference type="AlphaFoldDB" id="A0A917YUM7"/>
<evidence type="ECO:0000256" key="8">
    <source>
        <dbReference type="RuleBase" id="RU363041"/>
    </source>
</evidence>
<feature type="transmembrane region" description="Helical" evidence="8">
    <location>
        <begin position="185"/>
        <end position="207"/>
    </location>
</feature>
<keyword evidence="10" id="KW-1185">Reference proteome</keyword>
<evidence type="ECO:0000256" key="1">
    <source>
        <dbReference type="ARBA" id="ARBA00004651"/>
    </source>
</evidence>
<dbReference type="PANTHER" id="PTHR30269:SF37">
    <property type="entry name" value="MEMBRANE TRANSPORTER PROTEIN"/>
    <property type="match status" value="1"/>
</dbReference>
<dbReference type="InterPro" id="IPR002781">
    <property type="entry name" value="TM_pro_TauE-like"/>
</dbReference>
<gene>
    <name evidence="9" type="ORF">GCM10010982_09190</name>
</gene>
<feature type="transmembrane region" description="Helical" evidence="8">
    <location>
        <begin position="76"/>
        <end position="94"/>
    </location>
</feature>
<keyword evidence="3" id="KW-0813">Transport</keyword>
<dbReference type="Proteomes" id="UP000606935">
    <property type="component" value="Unassembled WGS sequence"/>
</dbReference>
<feature type="transmembrane region" description="Helical" evidence="8">
    <location>
        <begin position="227"/>
        <end position="245"/>
    </location>
</feature>
<name>A0A917YUM7_9ALTE</name>
<comment type="similarity">
    <text evidence="2 8">Belongs to the 4-toluene sulfonate uptake permease (TSUP) (TC 2.A.102) family.</text>
</comment>
<keyword evidence="4 8" id="KW-1003">Cell membrane</keyword>
<dbReference type="GO" id="GO:0005886">
    <property type="term" value="C:plasma membrane"/>
    <property type="evidence" value="ECO:0007669"/>
    <property type="project" value="UniProtKB-SubCell"/>
</dbReference>
<reference evidence="9" key="1">
    <citation type="journal article" date="2014" name="Int. J. Syst. Evol. Microbiol.">
        <title>Complete genome sequence of Corynebacterium casei LMG S-19264T (=DSM 44701T), isolated from a smear-ripened cheese.</title>
        <authorList>
            <consortium name="US DOE Joint Genome Institute (JGI-PGF)"/>
            <person name="Walter F."/>
            <person name="Albersmeier A."/>
            <person name="Kalinowski J."/>
            <person name="Ruckert C."/>
        </authorList>
    </citation>
    <scope>NUCLEOTIDE SEQUENCE</scope>
    <source>
        <strain evidence="9">CGMCC 1.7086</strain>
    </source>
</reference>
<organism evidence="9 10">
    <name type="scientific">Bowmanella pacifica</name>
    <dbReference type="NCBI Taxonomy" id="502051"/>
    <lineage>
        <taxon>Bacteria</taxon>
        <taxon>Pseudomonadati</taxon>
        <taxon>Pseudomonadota</taxon>
        <taxon>Gammaproteobacteria</taxon>
        <taxon>Alteromonadales</taxon>
        <taxon>Alteromonadaceae</taxon>
        <taxon>Bowmanella</taxon>
    </lineage>
</organism>
<accession>A0A917YUM7</accession>
<evidence type="ECO:0000256" key="5">
    <source>
        <dbReference type="ARBA" id="ARBA00022692"/>
    </source>
</evidence>
<feature type="transmembrane region" description="Helical" evidence="8">
    <location>
        <begin position="38"/>
        <end position="64"/>
    </location>
</feature>
<dbReference type="Pfam" id="PF01925">
    <property type="entry name" value="TauE"/>
    <property type="match status" value="1"/>
</dbReference>
<dbReference type="InterPro" id="IPR052017">
    <property type="entry name" value="TSUP"/>
</dbReference>
<dbReference type="EMBL" id="BMLS01000001">
    <property type="protein sequence ID" value="GGO66005.1"/>
    <property type="molecule type" value="Genomic_DNA"/>
</dbReference>
<reference evidence="9" key="2">
    <citation type="submission" date="2020-09" db="EMBL/GenBank/DDBJ databases">
        <authorList>
            <person name="Sun Q."/>
            <person name="Zhou Y."/>
        </authorList>
    </citation>
    <scope>NUCLEOTIDE SEQUENCE</scope>
    <source>
        <strain evidence="9">CGMCC 1.7086</strain>
    </source>
</reference>
<comment type="caution">
    <text evidence="9">The sequence shown here is derived from an EMBL/GenBank/DDBJ whole genome shotgun (WGS) entry which is preliminary data.</text>
</comment>
<feature type="transmembrane region" description="Helical" evidence="8">
    <location>
        <begin position="131"/>
        <end position="150"/>
    </location>
</feature>
<feature type="transmembrane region" description="Helical" evidence="8">
    <location>
        <begin position="100"/>
        <end position="119"/>
    </location>
</feature>
<keyword evidence="7 8" id="KW-0472">Membrane</keyword>
<sequence>MLMELEPFSLGVIALVVVLTGISKSGFAGALGVFSVPLLLLVLPPQQALGLMLPLLLLADIFSLKSYWRQWDATRLKMLLPGMAVGLLLGSLLLGHLPTLGLQAVIGVLSCLFALRYLLGRRLQGAWLATRPAALVLASASGLSSTLLHAGGPPLMMHMLSLALPSATLVATTAVLYAGMNVAKLIPFVFYGVLDWHLVGLALLFFPLTWLGNRWGIWLRTRLNHKVFMGVLHGLLLLMGIKLVWQTF</sequence>
<protein>
    <recommendedName>
        <fullName evidence="8">Probable membrane transporter protein</fullName>
    </recommendedName>
</protein>
<dbReference type="PANTHER" id="PTHR30269">
    <property type="entry name" value="TRANSMEMBRANE PROTEIN YFCA"/>
    <property type="match status" value="1"/>
</dbReference>
<comment type="subcellular location">
    <subcellularLocation>
        <location evidence="1 8">Cell membrane</location>
        <topology evidence="1 8">Multi-pass membrane protein</topology>
    </subcellularLocation>
</comment>
<evidence type="ECO:0000256" key="7">
    <source>
        <dbReference type="ARBA" id="ARBA00023136"/>
    </source>
</evidence>